<keyword evidence="6" id="KW-0547">Nucleotide-binding</keyword>
<evidence type="ECO:0000256" key="7">
    <source>
        <dbReference type="ARBA" id="ARBA00022840"/>
    </source>
</evidence>
<evidence type="ECO:0000313" key="11">
    <source>
        <dbReference type="EMBL" id="GGE05229.1"/>
    </source>
</evidence>
<dbReference type="Proteomes" id="UP000644699">
    <property type="component" value="Unassembled WGS sequence"/>
</dbReference>
<feature type="domain" description="ABC transporter" evidence="10">
    <location>
        <begin position="270"/>
        <end position="512"/>
    </location>
</feature>
<dbReference type="Pfam" id="PF00005">
    <property type="entry name" value="ABC_tran"/>
    <property type="match status" value="2"/>
</dbReference>
<evidence type="ECO:0000256" key="9">
    <source>
        <dbReference type="ARBA" id="ARBA00023136"/>
    </source>
</evidence>
<name>A0A917E6X1_9HYPH</name>
<comment type="similarity">
    <text evidence="1">Belongs to the ABC transporter superfamily.</text>
</comment>
<keyword evidence="9" id="KW-0472">Membrane</keyword>
<protein>
    <submittedName>
        <fullName evidence="11">Ribose import ATP-binding protein RbsA</fullName>
    </submittedName>
</protein>
<dbReference type="GO" id="GO:0016887">
    <property type="term" value="F:ATP hydrolysis activity"/>
    <property type="evidence" value="ECO:0007669"/>
    <property type="project" value="InterPro"/>
</dbReference>
<dbReference type="PROSITE" id="PS00211">
    <property type="entry name" value="ABC_TRANSPORTER_1"/>
    <property type="match status" value="1"/>
</dbReference>
<sequence length="515" mass="55169">MTPAMTRQTLAEEDDTARPPALFLSGIVKSFAGVRALKGVDLAIRGGEVHALLGENGAGKSTLMKVMFGIVQPDEGRTVLDFIGPVRIDSPRAALAMGIGLVSQELSLVPQLDVAQNIFLGRTRGLKLVPRGAFRREARKILDDLAPHLNTDMPVAALGMADRQLVEISRTLARGGRIIAFDEPTSSLTPVEQENLFAVIRRLKADGKAIVYISHRMNEIREISDRVTVLRDGSVVASGPIGDYTESGLNELIAGRELSREFGSAKPEPVMAPPLLRLEKLSTARVKDIDMTVGAGEIVGLSGLVGSGRSAILRAVFGLDPAIDGAVHVGSASLRPKDPREAMAAGIALIPEDRRGQAIVPMMDVERNFGLGNHLRHAPKGVIRLGERRAAIRSYVEDMHIRPAAIGAAMRNLSGGNQQKVVIARWLATGAKVFLFDEPTRGIDVGAKAEIYALMRRLAGEGAALVVVSSELPELLSICHRIAVVQGGRLVGIRDNDQSLTEERLMSLAAGRIEA</sequence>
<keyword evidence="4" id="KW-0762">Sugar transport</keyword>
<dbReference type="CDD" id="cd03216">
    <property type="entry name" value="ABC_Carb_Monos_I"/>
    <property type="match status" value="1"/>
</dbReference>
<dbReference type="CDD" id="cd03215">
    <property type="entry name" value="ABC_Carb_Monos_II"/>
    <property type="match status" value="1"/>
</dbReference>
<feature type="domain" description="ABC transporter" evidence="10">
    <location>
        <begin position="22"/>
        <end position="257"/>
    </location>
</feature>
<evidence type="ECO:0000256" key="4">
    <source>
        <dbReference type="ARBA" id="ARBA00022597"/>
    </source>
</evidence>
<keyword evidence="12" id="KW-1185">Reference proteome</keyword>
<dbReference type="InterPro" id="IPR027417">
    <property type="entry name" value="P-loop_NTPase"/>
</dbReference>
<evidence type="ECO:0000256" key="3">
    <source>
        <dbReference type="ARBA" id="ARBA00022475"/>
    </source>
</evidence>
<reference evidence="11" key="2">
    <citation type="submission" date="2020-09" db="EMBL/GenBank/DDBJ databases">
        <authorList>
            <person name="Sun Q."/>
            <person name="Zhou Y."/>
        </authorList>
    </citation>
    <scope>NUCLEOTIDE SEQUENCE</scope>
    <source>
        <strain evidence="11">CGMCC 1.15367</strain>
    </source>
</reference>
<evidence type="ECO:0000256" key="8">
    <source>
        <dbReference type="ARBA" id="ARBA00022967"/>
    </source>
</evidence>
<dbReference type="SMART" id="SM00382">
    <property type="entry name" value="AAA"/>
    <property type="match status" value="2"/>
</dbReference>
<dbReference type="InterPro" id="IPR003439">
    <property type="entry name" value="ABC_transporter-like_ATP-bd"/>
</dbReference>
<evidence type="ECO:0000256" key="6">
    <source>
        <dbReference type="ARBA" id="ARBA00022741"/>
    </source>
</evidence>
<accession>A0A917E6X1</accession>
<dbReference type="AlphaFoldDB" id="A0A917E6X1"/>
<keyword evidence="8" id="KW-1278">Translocase</keyword>
<reference evidence="11" key="1">
    <citation type="journal article" date="2014" name="Int. J. Syst. Evol. Microbiol.">
        <title>Complete genome sequence of Corynebacterium casei LMG S-19264T (=DSM 44701T), isolated from a smear-ripened cheese.</title>
        <authorList>
            <consortium name="US DOE Joint Genome Institute (JGI-PGF)"/>
            <person name="Walter F."/>
            <person name="Albersmeier A."/>
            <person name="Kalinowski J."/>
            <person name="Ruckert C."/>
        </authorList>
    </citation>
    <scope>NUCLEOTIDE SEQUENCE</scope>
    <source>
        <strain evidence="11">CGMCC 1.15367</strain>
    </source>
</reference>
<evidence type="ECO:0000259" key="10">
    <source>
        <dbReference type="PROSITE" id="PS50893"/>
    </source>
</evidence>
<dbReference type="PANTHER" id="PTHR43790">
    <property type="entry name" value="CARBOHYDRATE TRANSPORT ATP-BINDING PROTEIN MG119-RELATED"/>
    <property type="match status" value="1"/>
</dbReference>
<evidence type="ECO:0000256" key="5">
    <source>
        <dbReference type="ARBA" id="ARBA00022737"/>
    </source>
</evidence>
<evidence type="ECO:0000256" key="2">
    <source>
        <dbReference type="ARBA" id="ARBA00022448"/>
    </source>
</evidence>
<dbReference type="EMBL" id="BMIQ01000003">
    <property type="protein sequence ID" value="GGE05229.1"/>
    <property type="molecule type" value="Genomic_DNA"/>
</dbReference>
<dbReference type="PROSITE" id="PS50893">
    <property type="entry name" value="ABC_TRANSPORTER_2"/>
    <property type="match status" value="2"/>
</dbReference>
<dbReference type="GO" id="GO:0005524">
    <property type="term" value="F:ATP binding"/>
    <property type="evidence" value="ECO:0007669"/>
    <property type="project" value="UniProtKB-KW"/>
</dbReference>
<dbReference type="InterPro" id="IPR003593">
    <property type="entry name" value="AAA+_ATPase"/>
</dbReference>
<organism evidence="11 12">
    <name type="scientific">Aureimonas endophytica</name>
    <dbReference type="NCBI Taxonomy" id="2027858"/>
    <lineage>
        <taxon>Bacteria</taxon>
        <taxon>Pseudomonadati</taxon>
        <taxon>Pseudomonadota</taxon>
        <taxon>Alphaproteobacteria</taxon>
        <taxon>Hyphomicrobiales</taxon>
        <taxon>Aurantimonadaceae</taxon>
        <taxon>Aureimonas</taxon>
    </lineage>
</organism>
<dbReference type="SUPFAM" id="SSF52540">
    <property type="entry name" value="P-loop containing nucleoside triphosphate hydrolases"/>
    <property type="match status" value="2"/>
</dbReference>
<evidence type="ECO:0000313" key="12">
    <source>
        <dbReference type="Proteomes" id="UP000644699"/>
    </source>
</evidence>
<keyword evidence="7 11" id="KW-0067">ATP-binding</keyword>
<gene>
    <name evidence="11" type="primary">rbsA</name>
    <name evidence="11" type="ORF">GCM10011390_25310</name>
</gene>
<evidence type="ECO:0000256" key="1">
    <source>
        <dbReference type="ARBA" id="ARBA00005417"/>
    </source>
</evidence>
<dbReference type="InterPro" id="IPR017871">
    <property type="entry name" value="ABC_transporter-like_CS"/>
</dbReference>
<keyword evidence="3" id="KW-1003">Cell membrane</keyword>
<comment type="caution">
    <text evidence="11">The sequence shown here is derived from an EMBL/GenBank/DDBJ whole genome shotgun (WGS) entry which is preliminary data.</text>
</comment>
<dbReference type="PANTHER" id="PTHR43790:SF3">
    <property type="entry name" value="D-ALLOSE IMPORT ATP-BINDING PROTEIN ALSA-RELATED"/>
    <property type="match status" value="1"/>
</dbReference>
<keyword evidence="2" id="KW-0813">Transport</keyword>
<dbReference type="Gene3D" id="3.40.50.300">
    <property type="entry name" value="P-loop containing nucleotide triphosphate hydrolases"/>
    <property type="match status" value="2"/>
</dbReference>
<keyword evidence="5" id="KW-0677">Repeat</keyword>
<dbReference type="InterPro" id="IPR050107">
    <property type="entry name" value="ABC_carbohydrate_import_ATPase"/>
</dbReference>
<proteinExistence type="inferred from homology"/>